<comment type="caution">
    <text evidence="1">The sequence shown here is derived from an EMBL/GenBank/DDBJ whole genome shotgun (WGS) entry which is preliminary data.</text>
</comment>
<dbReference type="Proteomes" id="UP001139516">
    <property type="component" value="Unassembled WGS sequence"/>
</dbReference>
<dbReference type="EMBL" id="JALPRX010000114">
    <property type="protein sequence ID" value="MCK8787285.1"/>
    <property type="molecule type" value="Genomic_DNA"/>
</dbReference>
<organism evidence="1 2">
    <name type="scientific">Roseomonas acroporae</name>
    <dbReference type="NCBI Taxonomy" id="2937791"/>
    <lineage>
        <taxon>Bacteria</taxon>
        <taxon>Pseudomonadati</taxon>
        <taxon>Pseudomonadota</taxon>
        <taxon>Alphaproteobacteria</taxon>
        <taxon>Acetobacterales</taxon>
        <taxon>Roseomonadaceae</taxon>
        <taxon>Roseomonas</taxon>
    </lineage>
</organism>
<evidence type="ECO:0000313" key="2">
    <source>
        <dbReference type="Proteomes" id="UP001139516"/>
    </source>
</evidence>
<sequence>MPAMQRQAIYQYGIDCDGARHRRLRRTVVVLTCRRQALLFPRIVAPGRIAAGREVWRNGLQQRRWQAVTAVLRAERRSFLMTLPRPPLVPPVLPRFG</sequence>
<dbReference type="RefSeq" id="WP_248669338.1">
    <property type="nucleotide sequence ID" value="NZ_JALPRX010000114.1"/>
</dbReference>
<evidence type="ECO:0000313" key="1">
    <source>
        <dbReference type="EMBL" id="MCK8787285.1"/>
    </source>
</evidence>
<protein>
    <submittedName>
        <fullName evidence="1">Uncharacterized protein</fullName>
    </submittedName>
</protein>
<accession>A0A9X1YCM0</accession>
<reference evidence="1" key="1">
    <citation type="submission" date="2022-04" db="EMBL/GenBank/DDBJ databases">
        <title>Roseomonas acroporae sp. nov., isolated from coral Acropora digitifera.</title>
        <authorList>
            <person name="Sun H."/>
        </authorList>
    </citation>
    <scope>NUCLEOTIDE SEQUENCE</scope>
    <source>
        <strain evidence="1">NAR14</strain>
    </source>
</reference>
<keyword evidence="2" id="KW-1185">Reference proteome</keyword>
<gene>
    <name evidence="1" type="ORF">M0638_23205</name>
</gene>
<proteinExistence type="predicted"/>
<name>A0A9X1YCM0_9PROT</name>
<dbReference type="AlphaFoldDB" id="A0A9X1YCM0"/>